<feature type="domain" description="Amidohydrolase 3" evidence="1">
    <location>
        <begin position="45"/>
        <end position="520"/>
    </location>
</feature>
<reference evidence="2 3" key="1">
    <citation type="submission" date="2020-07" db="EMBL/GenBank/DDBJ databases">
        <title>Sequencing the genomes of 1000 actinobacteria strains.</title>
        <authorList>
            <person name="Klenk H.-P."/>
        </authorList>
    </citation>
    <scope>NUCLEOTIDE SEQUENCE [LARGE SCALE GENOMIC DNA]</scope>
    <source>
        <strain evidence="2 3">DSM 42178</strain>
    </source>
</reference>
<dbReference type="InterPro" id="IPR032466">
    <property type="entry name" value="Metal_Hydrolase"/>
</dbReference>
<accession>A0A852ZUB7</accession>
<dbReference type="EMBL" id="JACBZD010000001">
    <property type="protein sequence ID" value="NYI04364.1"/>
    <property type="molecule type" value="Genomic_DNA"/>
</dbReference>
<dbReference type="RefSeq" id="WP_179813265.1">
    <property type="nucleotide sequence ID" value="NZ_JACBZD010000001.1"/>
</dbReference>
<evidence type="ECO:0000313" key="2">
    <source>
        <dbReference type="EMBL" id="NYI04364.1"/>
    </source>
</evidence>
<dbReference type="CDD" id="cd01300">
    <property type="entry name" value="YtcJ_like"/>
    <property type="match status" value="1"/>
</dbReference>
<dbReference type="PANTHER" id="PTHR22642">
    <property type="entry name" value="IMIDAZOLONEPROPIONASE"/>
    <property type="match status" value="1"/>
</dbReference>
<dbReference type="SUPFAM" id="SSF51338">
    <property type="entry name" value="Composite domain of metallo-dependent hydrolases"/>
    <property type="match status" value="1"/>
</dbReference>
<comment type="caution">
    <text evidence="2">The sequence shown here is derived from an EMBL/GenBank/DDBJ whole genome shotgun (WGS) entry which is preliminary data.</text>
</comment>
<gene>
    <name evidence="2" type="ORF">FHU37_001307</name>
</gene>
<evidence type="ECO:0000259" key="1">
    <source>
        <dbReference type="Pfam" id="PF07969"/>
    </source>
</evidence>
<dbReference type="SUPFAM" id="SSF51556">
    <property type="entry name" value="Metallo-dependent hydrolases"/>
    <property type="match status" value="1"/>
</dbReference>
<name>A0A852ZUB7_9ACTN</name>
<dbReference type="InterPro" id="IPR013108">
    <property type="entry name" value="Amidohydro_3"/>
</dbReference>
<dbReference type="Gene3D" id="2.30.40.10">
    <property type="entry name" value="Urease, subunit C, domain 1"/>
    <property type="match status" value="1"/>
</dbReference>
<dbReference type="PANTHER" id="PTHR22642:SF2">
    <property type="entry name" value="PROTEIN LONG AFTER FAR-RED 3"/>
    <property type="match status" value="1"/>
</dbReference>
<dbReference type="GO" id="GO:0016810">
    <property type="term" value="F:hydrolase activity, acting on carbon-nitrogen (but not peptide) bonds"/>
    <property type="evidence" value="ECO:0007669"/>
    <property type="project" value="InterPro"/>
</dbReference>
<evidence type="ECO:0000313" key="3">
    <source>
        <dbReference type="Proteomes" id="UP000567795"/>
    </source>
</evidence>
<protein>
    <recommendedName>
        <fullName evidence="1">Amidohydrolase 3 domain-containing protein</fullName>
    </recommendedName>
</protein>
<dbReference type="Gene3D" id="3.10.310.70">
    <property type="match status" value="1"/>
</dbReference>
<dbReference type="Proteomes" id="UP000567795">
    <property type="component" value="Unassembled WGS sequence"/>
</dbReference>
<keyword evidence="3" id="KW-1185">Reference proteome</keyword>
<dbReference type="AlphaFoldDB" id="A0A852ZUB7"/>
<dbReference type="Pfam" id="PF07969">
    <property type="entry name" value="Amidohydro_3"/>
    <property type="match status" value="1"/>
</dbReference>
<dbReference type="InterPro" id="IPR011059">
    <property type="entry name" value="Metal-dep_hydrolase_composite"/>
</dbReference>
<sequence>MLDVRLVGGTILTMDPEHPVAHQVGLWDGRIVGVDDAVAALPARRVVDLDGATVLPGFVDAHVHLVWAGLKARGVSIAPCERIDDVLEAIRRAALRREPGEWVDVVGYDQRPLGRHLTAAELDAVGAGRRILVTHDSGHACVVSSNVLELLPPDVPHQAGALAEGGMAAVRRARQPYPVDQLADAVEHAARVCLAEGVTACAEAGIGGGLISHSPIELAAYQRAREGGRLPLRVQLMVAADALHPVGAHPRDEVPRGLDLGPRTGFGDDRLALGALKIFTDGGMMARTAALSSPYVGLEHSGQLYADAEVIHRQVRDGHLAGWQLAIHAIGDRALDVALDALAAARRLAPRPGARHRIEHAGLVRPDQLARMAELELTAVVQPNFLWYLGDDYARIMGEERAPWLYRGRGFLEHGVRLAGSSDRPVTDGAPLRAVQFMVERATASGAVVGPAEGITVEEALRCYTRDAAYACRWEHAVGSVAPGRYADLVVLADDPRRVEVSRIGDIGILATVVGGEVVAGTDLLGEGSAAAGRAATQS</sequence>
<dbReference type="Gene3D" id="3.20.20.140">
    <property type="entry name" value="Metal-dependent hydrolases"/>
    <property type="match status" value="1"/>
</dbReference>
<proteinExistence type="predicted"/>
<dbReference type="InterPro" id="IPR033932">
    <property type="entry name" value="YtcJ-like"/>
</dbReference>
<organism evidence="2 3">
    <name type="scientific">Allostreptomyces psammosilenae</name>
    <dbReference type="NCBI Taxonomy" id="1892865"/>
    <lineage>
        <taxon>Bacteria</taxon>
        <taxon>Bacillati</taxon>
        <taxon>Actinomycetota</taxon>
        <taxon>Actinomycetes</taxon>
        <taxon>Kitasatosporales</taxon>
        <taxon>Streptomycetaceae</taxon>
        <taxon>Allostreptomyces</taxon>
    </lineage>
</organism>